<name>A0ABY5D4W3_9ACTN</name>
<dbReference type="InterPro" id="IPR047715">
    <property type="entry name" value="EboA_dom"/>
</dbReference>
<dbReference type="Proteomes" id="UP001055940">
    <property type="component" value="Chromosome"/>
</dbReference>
<sequence length="232" mass="24859">MIDANGHDDLPDVAVLLEEPARTALNELRAEVAGRPERVAVLFPAAARRVVRGPGPSGDPTGTEGPTLEDLVRADLLRVLSEVLPPGDLAREIEDLYEYGDADERRAVLRGLCGLGPSGREPEVAAASRRLLADAMRTNDTRLVAAAAASGAQDLLDDHSWRQTVLKCLFIGVPLRLVAGLAGRADAELARMCADFARERERAGRAVPADVHLVLERFPNVSTNPTPRSPEA</sequence>
<gene>
    <name evidence="1" type="ORF">NE857_29880</name>
</gene>
<accession>A0ABY5D4W3</accession>
<reference evidence="1" key="1">
    <citation type="submission" date="2022-06" db="EMBL/GenBank/DDBJ databases">
        <authorList>
            <person name="Ping M."/>
        </authorList>
    </citation>
    <scope>NUCLEOTIDE SEQUENCE</scope>
    <source>
        <strain evidence="1">JCM11759T</strain>
    </source>
</reference>
<organism evidence="1 2">
    <name type="scientific">Nocardiopsis exhalans</name>
    <dbReference type="NCBI Taxonomy" id="163604"/>
    <lineage>
        <taxon>Bacteria</taxon>
        <taxon>Bacillati</taxon>
        <taxon>Actinomycetota</taxon>
        <taxon>Actinomycetes</taxon>
        <taxon>Streptosporangiales</taxon>
        <taxon>Nocardiopsidaceae</taxon>
        <taxon>Nocardiopsis</taxon>
    </lineage>
</organism>
<dbReference type="NCBIfam" id="NF035938">
    <property type="entry name" value="EboA_domain"/>
    <property type="match status" value="1"/>
</dbReference>
<dbReference type="EMBL" id="CP099837">
    <property type="protein sequence ID" value="USY19411.1"/>
    <property type="molecule type" value="Genomic_DNA"/>
</dbReference>
<evidence type="ECO:0000313" key="2">
    <source>
        <dbReference type="Proteomes" id="UP001055940"/>
    </source>
</evidence>
<proteinExistence type="predicted"/>
<keyword evidence="2" id="KW-1185">Reference proteome</keyword>
<dbReference type="RefSeq" id="WP_254418640.1">
    <property type="nucleotide sequence ID" value="NZ_BAAAJB010000092.1"/>
</dbReference>
<evidence type="ECO:0000313" key="1">
    <source>
        <dbReference type="EMBL" id="USY19411.1"/>
    </source>
</evidence>
<protein>
    <submittedName>
        <fullName evidence="1">EboA domain-containing protein</fullName>
    </submittedName>
</protein>